<dbReference type="RefSeq" id="WP_006716463.1">
    <property type="nucleotide sequence ID" value="NZ_CP007032.1"/>
</dbReference>
<evidence type="ECO:0000313" key="2">
    <source>
        <dbReference type="Proteomes" id="UP000010847"/>
    </source>
</evidence>
<evidence type="ECO:0008006" key="3">
    <source>
        <dbReference type="Google" id="ProtNLM"/>
    </source>
</evidence>
<dbReference type="HOGENOM" id="CLU_111932_0_0_9"/>
<dbReference type="STRING" id="871968.DESME_02125"/>
<protein>
    <recommendedName>
        <fullName evidence="3">Alpha/beta hydrolase</fullName>
    </recommendedName>
</protein>
<reference evidence="1 2" key="1">
    <citation type="submission" date="2013-12" db="EMBL/GenBank/DDBJ databases">
        <authorList>
            <consortium name="DOE Joint Genome Institute"/>
            <person name="Smidt H."/>
            <person name="Huntemann M."/>
            <person name="Han J."/>
            <person name="Chen A."/>
            <person name="Kyrpides N."/>
            <person name="Mavromatis K."/>
            <person name="Markowitz V."/>
            <person name="Palaniappan K."/>
            <person name="Ivanova N."/>
            <person name="Schaumberg A."/>
            <person name="Pati A."/>
            <person name="Liolios K."/>
            <person name="Nordberg H.P."/>
            <person name="Cantor M.N."/>
            <person name="Hua S.X."/>
            <person name="Woyke T."/>
        </authorList>
    </citation>
    <scope>NUCLEOTIDE SEQUENCE [LARGE SCALE GENOMIC DNA]</scope>
    <source>
        <strain evidence="2">DSM 15288</strain>
    </source>
</reference>
<dbReference type="PIRSF" id="PIRSF033634">
    <property type="entry name" value="UCP033634"/>
    <property type="match status" value="1"/>
</dbReference>
<accession>W0E549</accession>
<evidence type="ECO:0000313" key="1">
    <source>
        <dbReference type="EMBL" id="AHF06000.1"/>
    </source>
</evidence>
<keyword evidence="2" id="KW-1185">Reference proteome</keyword>
<gene>
    <name evidence="1" type="ORF">DESME_02125</name>
</gene>
<proteinExistence type="predicted"/>
<dbReference type="EMBL" id="CP007032">
    <property type="protein sequence ID" value="AHF06000.1"/>
    <property type="molecule type" value="Genomic_DNA"/>
</dbReference>
<dbReference type="eggNOG" id="COG0400">
    <property type="taxonomic scope" value="Bacteria"/>
</dbReference>
<dbReference type="OrthoDB" id="1908495at2"/>
<dbReference type="AlphaFoldDB" id="W0E549"/>
<dbReference type="ESTHER" id="9firm-w0e549">
    <property type="family name" value="UCP033634"/>
</dbReference>
<sequence length="210" mass="24060">MNQKIVQLQSHWRVTLDNKWIEQNSNILSVILPGENYTNEKPLMYYSRKIALELGLDVLSVDYGFQISHEDFEANTGIDIIVKESEQILKECLNKNYKKIIFIGKSLGTIIQSKLSKEFVDYKQVHAYLTPVDETFRTMMNYPCLIITGTEDSKMNNLTMSALKNSKNIELVKVDGGNHRLECSDSLKSIEMLSTAMGILKKFMIKHSTI</sequence>
<organism evidence="1 2">
    <name type="scientific">Desulfitobacterium metallireducens DSM 15288</name>
    <dbReference type="NCBI Taxonomy" id="871968"/>
    <lineage>
        <taxon>Bacteria</taxon>
        <taxon>Bacillati</taxon>
        <taxon>Bacillota</taxon>
        <taxon>Clostridia</taxon>
        <taxon>Eubacteriales</taxon>
        <taxon>Desulfitobacteriaceae</taxon>
        <taxon>Desulfitobacterium</taxon>
    </lineage>
</organism>
<dbReference type="SUPFAM" id="SSF53474">
    <property type="entry name" value="alpha/beta-Hydrolases"/>
    <property type="match status" value="1"/>
</dbReference>
<dbReference type="KEGG" id="dmt:DESME_02125"/>
<dbReference type="InterPro" id="IPR029058">
    <property type="entry name" value="AB_hydrolase_fold"/>
</dbReference>
<dbReference type="Proteomes" id="UP000010847">
    <property type="component" value="Chromosome"/>
</dbReference>
<dbReference type="InterPro" id="IPR017018">
    <property type="entry name" value="UCP033634"/>
</dbReference>
<name>W0E549_9FIRM</name>
<dbReference type="Gene3D" id="3.40.50.1820">
    <property type="entry name" value="alpha/beta hydrolase"/>
    <property type="match status" value="1"/>
</dbReference>